<name>A0AAV4BCX2_9GAST</name>
<sequence>MVIIHPTTSRGLELDLLDRNVAAKFQGKFHGPPKKHHLCSVSTQKQDIREMMGVGGTADNKSSLRLFCRRLEPCHRHPGLTEALRPR</sequence>
<gene>
    <name evidence="1" type="ORF">PoB_004344000</name>
</gene>
<accession>A0AAV4BCX2</accession>
<evidence type="ECO:0000313" key="2">
    <source>
        <dbReference type="Proteomes" id="UP000735302"/>
    </source>
</evidence>
<reference evidence="1 2" key="1">
    <citation type="journal article" date="2021" name="Elife">
        <title>Chloroplast acquisition without the gene transfer in kleptoplastic sea slugs, Plakobranchus ocellatus.</title>
        <authorList>
            <person name="Maeda T."/>
            <person name="Takahashi S."/>
            <person name="Yoshida T."/>
            <person name="Shimamura S."/>
            <person name="Takaki Y."/>
            <person name="Nagai Y."/>
            <person name="Toyoda A."/>
            <person name="Suzuki Y."/>
            <person name="Arimoto A."/>
            <person name="Ishii H."/>
            <person name="Satoh N."/>
            <person name="Nishiyama T."/>
            <person name="Hasebe M."/>
            <person name="Maruyama T."/>
            <person name="Minagawa J."/>
            <person name="Obokata J."/>
            <person name="Shigenobu S."/>
        </authorList>
    </citation>
    <scope>NUCLEOTIDE SEQUENCE [LARGE SCALE GENOMIC DNA]</scope>
</reference>
<dbReference type="Proteomes" id="UP000735302">
    <property type="component" value="Unassembled WGS sequence"/>
</dbReference>
<organism evidence="1 2">
    <name type="scientific">Plakobranchus ocellatus</name>
    <dbReference type="NCBI Taxonomy" id="259542"/>
    <lineage>
        <taxon>Eukaryota</taxon>
        <taxon>Metazoa</taxon>
        <taxon>Spiralia</taxon>
        <taxon>Lophotrochozoa</taxon>
        <taxon>Mollusca</taxon>
        <taxon>Gastropoda</taxon>
        <taxon>Heterobranchia</taxon>
        <taxon>Euthyneura</taxon>
        <taxon>Panpulmonata</taxon>
        <taxon>Sacoglossa</taxon>
        <taxon>Placobranchoidea</taxon>
        <taxon>Plakobranchidae</taxon>
        <taxon>Plakobranchus</taxon>
    </lineage>
</organism>
<protein>
    <submittedName>
        <fullName evidence="1">Uncharacterized protein</fullName>
    </submittedName>
</protein>
<proteinExistence type="predicted"/>
<keyword evidence="2" id="KW-1185">Reference proteome</keyword>
<dbReference type="AlphaFoldDB" id="A0AAV4BCX2"/>
<evidence type="ECO:0000313" key="1">
    <source>
        <dbReference type="EMBL" id="GFO16935.1"/>
    </source>
</evidence>
<comment type="caution">
    <text evidence="1">The sequence shown here is derived from an EMBL/GenBank/DDBJ whole genome shotgun (WGS) entry which is preliminary data.</text>
</comment>
<dbReference type="EMBL" id="BLXT01004727">
    <property type="protein sequence ID" value="GFO16935.1"/>
    <property type="molecule type" value="Genomic_DNA"/>
</dbReference>